<sequence>EEILWKTRAKQLWLKEGHCNTKFFHAVVNGRKRSNAIEFIEDETGRKIFNKIQKRSYFFHSFKRLYGWDEEGGRLILVNSVLSNLPLFYFSIFKAPQWVIHLIEALRRSFFLK</sequence>
<dbReference type="PANTHER" id="PTHR33116:SF78">
    <property type="entry name" value="OS12G0587133 PROTEIN"/>
    <property type="match status" value="1"/>
</dbReference>
<evidence type="ECO:0000313" key="1">
    <source>
        <dbReference type="EMBL" id="OAY77608.1"/>
    </source>
</evidence>
<name>A0A199VKS6_ANACO</name>
<dbReference type="AlphaFoldDB" id="A0A199VKS6"/>
<dbReference type="Proteomes" id="UP000092600">
    <property type="component" value="Unassembled WGS sequence"/>
</dbReference>
<accession>A0A199VKS6</accession>
<gene>
    <name evidence="1" type="ORF">ACMD2_22447</name>
</gene>
<feature type="non-terminal residue" evidence="1">
    <location>
        <position position="113"/>
    </location>
</feature>
<reference evidence="1 2" key="1">
    <citation type="journal article" date="2016" name="DNA Res.">
        <title>The draft genome of MD-2 pineapple using hybrid error correction of long reads.</title>
        <authorList>
            <person name="Redwan R.M."/>
            <person name="Saidin A."/>
            <person name="Kumar S.V."/>
        </authorList>
    </citation>
    <scope>NUCLEOTIDE SEQUENCE [LARGE SCALE GENOMIC DNA]</scope>
    <source>
        <strain evidence="2">cv. MD2</strain>
        <tissue evidence="1">Leaf</tissue>
    </source>
</reference>
<dbReference type="PANTHER" id="PTHR33116">
    <property type="entry name" value="REVERSE TRANSCRIPTASE ZINC-BINDING DOMAIN-CONTAINING PROTEIN-RELATED-RELATED"/>
    <property type="match status" value="1"/>
</dbReference>
<proteinExistence type="predicted"/>
<feature type="non-terminal residue" evidence="1">
    <location>
        <position position="1"/>
    </location>
</feature>
<comment type="caution">
    <text evidence="1">The sequence shown here is derived from an EMBL/GenBank/DDBJ whole genome shotgun (WGS) entry which is preliminary data.</text>
</comment>
<dbReference type="EMBL" id="LSRQ01001498">
    <property type="protein sequence ID" value="OAY77608.1"/>
    <property type="molecule type" value="Genomic_DNA"/>
</dbReference>
<organism evidence="1 2">
    <name type="scientific">Ananas comosus</name>
    <name type="common">Pineapple</name>
    <name type="synonym">Ananas ananas</name>
    <dbReference type="NCBI Taxonomy" id="4615"/>
    <lineage>
        <taxon>Eukaryota</taxon>
        <taxon>Viridiplantae</taxon>
        <taxon>Streptophyta</taxon>
        <taxon>Embryophyta</taxon>
        <taxon>Tracheophyta</taxon>
        <taxon>Spermatophyta</taxon>
        <taxon>Magnoliopsida</taxon>
        <taxon>Liliopsida</taxon>
        <taxon>Poales</taxon>
        <taxon>Bromeliaceae</taxon>
        <taxon>Bromelioideae</taxon>
        <taxon>Ananas</taxon>
    </lineage>
</organism>
<evidence type="ECO:0000313" key="2">
    <source>
        <dbReference type="Proteomes" id="UP000092600"/>
    </source>
</evidence>
<protein>
    <submittedName>
        <fullName evidence="1">Uncharacterized protein</fullName>
    </submittedName>
</protein>